<dbReference type="GO" id="GO:0000028">
    <property type="term" value="P:ribosomal small subunit assembly"/>
    <property type="evidence" value="ECO:0007669"/>
    <property type="project" value="TreeGrafter"/>
</dbReference>
<gene>
    <name evidence="5" type="ORF">BKA67DRAFT_659401</name>
</gene>
<evidence type="ECO:0000259" key="4">
    <source>
        <dbReference type="Pfam" id="PF17799"/>
    </source>
</evidence>
<dbReference type="PANTHER" id="PTHR13191">
    <property type="entry name" value="RIBOSOMAL RNA PROCESSING PROTEIN 7-RELATED"/>
    <property type="match status" value="1"/>
</dbReference>
<dbReference type="Pfam" id="PF12923">
    <property type="entry name" value="RRP7"/>
    <property type="match status" value="1"/>
</dbReference>
<organism evidence="5 6">
    <name type="scientific">Truncatella angustata</name>
    <dbReference type="NCBI Taxonomy" id="152316"/>
    <lineage>
        <taxon>Eukaryota</taxon>
        <taxon>Fungi</taxon>
        <taxon>Dikarya</taxon>
        <taxon>Ascomycota</taxon>
        <taxon>Pezizomycotina</taxon>
        <taxon>Sordariomycetes</taxon>
        <taxon>Xylariomycetidae</taxon>
        <taxon>Amphisphaeriales</taxon>
        <taxon>Sporocadaceae</taxon>
        <taxon>Truncatella</taxon>
    </lineage>
</organism>
<dbReference type="Pfam" id="PF17799">
    <property type="entry name" value="RRM_Rrp7"/>
    <property type="match status" value="1"/>
</dbReference>
<dbReference type="OrthoDB" id="5390at2759"/>
<protein>
    <submittedName>
        <fullName evidence="5">Ribosomal RNA-processing protein 7-domain-containing protein</fullName>
    </submittedName>
</protein>
<keyword evidence="6" id="KW-1185">Reference proteome</keyword>
<accession>A0A9P8UIN0</accession>
<dbReference type="EMBL" id="JAGPXC010000005">
    <property type="protein sequence ID" value="KAH6652723.1"/>
    <property type="molecule type" value="Genomic_DNA"/>
</dbReference>
<feature type="region of interest" description="Disordered" evidence="2">
    <location>
        <begin position="238"/>
        <end position="269"/>
    </location>
</feature>
<feature type="compositionally biased region" description="Basic and acidic residues" evidence="2">
    <location>
        <begin position="244"/>
        <end position="266"/>
    </location>
</feature>
<dbReference type="InterPro" id="IPR024326">
    <property type="entry name" value="RRP7_C"/>
</dbReference>
<evidence type="ECO:0000313" key="5">
    <source>
        <dbReference type="EMBL" id="KAH6652723.1"/>
    </source>
</evidence>
<dbReference type="GO" id="GO:0032545">
    <property type="term" value="C:CURI complex"/>
    <property type="evidence" value="ECO:0007669"/>
    <property type="project" value="TreeGrafter"/>
</dbReference>
<dbReference type="CDD" id="cd12293">
    <property type="entry name" value="dRRM_Rrp7p"/>
    <property type="match status" value="1"/>
</dbReference>
<proteinExistence type="inferred from homology"/>
<dbReference type="InterPro" id="IPR040446">
    <property type="entry name" value="RRP7"/>
</dbReference>
<dbReference type="AlphaFoldDB" id="A0A9P8UIN0"/>
<feature type="domain" description="Rrp7 RRM-like N-terminal" evidence="4">
    <location>
        <begin position="10"/>
        <end position="186"/>
    </location>
</feature>
<dbReference type="RefSeq" id="XP_045957000.1">
    <property type="nucleotide sequence ID" value="XM_046107434.1"/>
</dbReference>
<dbReference type="GO" id="GO:0034456">
    <property type="term" value="C:UTP-C complex"/>
    <property type="evidence" value="ECO:0007669"/>
    <property type="project" value="TreeGrafter"/>
</dbReference>
<name>A0A9P8UIN0_9PEZI</name>
<evidence type="ECO:0000256" key="1">
    <source>
        <dbReference type="ARBA" id="ARBA00006110"/>
    </source>
</evidence>
<dbReference type="CDD" id="cd12950">
    <property type="entry name" value="RRP7_Rrp7p"/>
    <property type="match status" value="1"/>
</dbReference>
<dbReference type="GO" id="GO:0006364">
    <property type="term" value="P:rRNA processing"/>
    <property type="evidence" value="ECO:0007669"/>
    <property type="project" value="TreeGrafter"/>
</dbReference>
<dbReference type="Proteomes" id="UP000758603">
    <property type="component" value="Unassembled WGS sequence"/>
</dbReference>
<dbReference type="GeneID" id="70136325"/>
<evidence type="ECO:0000259" key="3">
    <source>
        <dbReference type="Pfam" id="PF12923"/>
    </source>
</evidence>
<reference evidence="5" key="1">
    <citation type="journal article" date="2021" name="Nat. Commun.">
        <title>Genetic determinants of endophytism in the Arabidopsis root mycobiome.</title>
        <authorList>
            <person name="Mesny F."/>
            <person name="Miyauchi S."/>
            <person name="Thiergart T."/>
            <person name="Pickel B."/>
            <person name="Atanasova L."/>
            <person name="Karlsson M."/>
            <person name="Huettel B."/>
            <person name="Barry K.W."/>
            <person name="Haridas S."/>
            <person name="Chen C."/>
            <person name="Bauer D."/>
            <person name="Andreopoulos W."/>
            <person name="Pangilinan J."/>
            <person name="LaButti K."/>
            <person name="Riley R."/>
            <person name="Lipzen A."/>
            <person name="Clum A."/>
            <person name="Drula E."/>
            <person name="Henrissat B."/>
            <person name="Kohler A."/>
            <person name="Grigoriev I.V."/>
            <person name="Martin F.M."/>
            <person name="Hacquard S."/>
        </authorList>
    </citation>
    <scope>NUCLEOTIDE SEQUENCE</scope>
    <source>
        <strain evidence="5">MPI-SDFR-AT-0073</strain>
    </source>
</reference>
<comment type="caution">
    <text evidence="5">The sequence shown here is derived from an EMBL/GenBank/DDBJ whole genome shotgun (WGS) entry which is preliminary data.</text>
</comment>
<evidence type="ECO:0000313" key="6">
    <source>
        <dbReference type="Proteomes" id="UP000758603"/>
    </source>
</evidence>
<sequence>MAEASGQEDFSVLTISLPPLPSYPVQTTHSVYLKRNAKIITKNDTRSLFLVNVPVDSTEAHLRGIFSSLVGAGKFEAVTFEQDSKTSQTSHEPGQAVRLAALGKRKREEQEAQNKKDEEAAQLPAIWSRPLRRSGSTAVVLLADDKSVDLVLRAVKKLQKTKKYPVWGEGVGEKTPSLGSQWLKAHNKLSYPGNEVMQDMVDAYFTVYNRKEVEAIKLAKAMQNEPDEDGFITVTKGGRTAPARQEEAEEARKKMLERQQKKKDETGNFYRFQLREKKKAEQAQFLQSFEEDKSRLRAMRDKRRRIQPDT</sequence>
<evidence type="ECO:0000256" key="2">
    <source>
        <dbReference type="SAM" id="MobiDB-lite"/>
    </source>
</evidence>
<feature type="domain" description="Ribosomal RNA-processing protein 7 C-terminal" evidence="3">
    <location>
        <begin position="189"/>
        <end position="304"/>
    </location>
</feature>
<dbReference type="PANTHER" id="PTHR13191:SF0">
    <property type="entry name" value="RIBOSOMAL RNA-PROCESSING PROTEIN 7 HOMOLOG A-RELATED"/>
    <property type="match status" value="1"/>
</dbReference>
<dbReference type="Gene3D" id="6.10.250.1770">
    <property type="match status" value="1"/>
</dbReference>
<comment type="similarity">
    <text evidence="1">Belongs to the RRP7 family.</text>
</comment>
<dbReference type="InterPro" id="IPR040447">
    <property type="entry name" value="RRM_Rrp7"/>
</dbReference>